<feature type="signal peptide" evidence="1">
    <location>
        <begin position="1"/>
        <end position="24"/>
    </location>
</feature>
<dbReference type="PROSITE" id="PS51257">
    <property type="entry name" value="PROKAR_LIPOPROTEIN"/>
    <property type="match status" value="1"/>
</dbReference>
<keyword evidence="3" id="KW-1185">Reference proteome</keyword>
<keyword evidence="1" id="KW-0732">Signal</keyword>
<dbReference type="RefSeq" id="WP_205498496.1">
    <property type="nucleotide sequence ID" value="NZ_CP148066.1"/>
</dbReference>
<evidence type="ECO:0000313" key="2">
    <source>
        <dbReference type="EMBL" id="WXL28084.1"/>
    </source>
</evidence>
<evidence type="ECO:0000256" key="1">
    <source>
        <dbReference type="SAM" id="SignalP"/>
    </source>
</evidence>
<feature type="chain" id="PRO_5045742262" description="Lipoprotein" evidence="1">
    <location>
        <begin position="25"/>
        <end position="985"/>
    </location>
</feature>
<evidence type="ECO:0000313" key="3">
    <source>
        <dbReference type="Proteomes" id="UP001460679"/>
    </source>
</evidence>
<organism evidence="2 3">
    <name type="scientific">[Mycoplasma] gypis</name>
    <dbReference type="NCBI Taxonomy" id="92404"/>
    <lineage>
        <taxon>Bacteria</taxon>
        <taxon>Bacillati</taxon>
        <taxon>Mycoplasmatota</taxon>
        <taxon>Mycoplasmoidales</taxon>
        <taxon>Metamycoplasmataceae</taxon>
        <taxon>Metamycoplasma</taxon>
    </lineage>
</organism>
<sequence>MKQKWFKKSVLLSSLAVVSSTLVAVPFIAASCNIKTAAEQKMYAYSFNVTKPTSIYRYDMSSSYGSIVAAAMTSNETGGMLIKQQSLNQPSISFAKGDSDSENVKIIVTKPTFWKYRLDLADAVVLTYSDGSTEVFDTDEVDDLDSQRGEGQQQNSDGSWNLLTSRAWSSNNRSINSKYFYNKAHEAVKMQLTVKDQKWTNIDGTETKYKLTPRDFYYSWMRTVLRSQGMRLKNGSVDDIENVAAKISASKGGTIYFTEEDNFPNEYLYGLYYLNTKDFYDESKFVTAVNSQDAKVAGKQAVTFNKKEGVTEKSGFFDLINDMATTYTFFAAPSQYIDDVTKEKSYSWGTLSDKTLGKELKDFLTQEEITVKKEVTEEENGKKVKKVVSEKIKNPLLGSLSEKFGMFWYGMSDDHVLFAGGYVPDPKGGANNEDLVQNPNYWDKTWVNADDSIKKISIRYQSGTVDPTIYENKAFNEYKQGTLTTIRYTSLNEAQKREVLKNADKYGVRYLQTFTDNTLLDRFSYTPYPKKLSLSKEQKERLAELQKTNSNAKPTDVVDGWENNFSYSNAYARMMYGQSLKDLANGENSNVLETFYTGTGLQLRSIIQTAVNWLQFGDTYSNGLQEFYGGRLAPDAPLGGTDQETYDKKTPRDALNELSSTYLLDSNLHRIALERKISDTKSESLGDSIENSEVRDYLSSVTTNEEKFKSPAFEQIKARTKELLDSFYKANPDLNPEVDKVKWTYFYPFTNFTSYNQKAFKSLIQTFNSLDDRLEVSLNENVKNDNEIQKAMDDAGLYYIAWGYDYTESASGFDGYSSTAMLLVPVLYTLASKPELLTKLESSFSHVVNAAKALKQYYDSGVADGSFVFSDAVKPSQWEALMKKYGANLFQRAVAYFNSENGSDLALTTALFWKKYIANLTNEEIIKLNNEITNFSGWWPSGRGLLAKNRFNRFLTQPEYMMPYSANRYDWIDFYKIAAKDKNAK</sequence>
<reference evidence="2" key="1">
    <citation type="submission" date="2024-03" db="EMBL/GenBank/DDBJ databases">
        <title>Complete genome sequence of Mycoplasma gypis type strain B1/T1.</title>
        <authorList>
            <person name="Spergser J."/>
        </authorList>
    </citation>
    <scope>NUCLEOTIDE SEQUENCE [LARGE SCALE GENOMIC DNA]</scope>
    <source>
        <strain evidence="2">B1/T1</strain>
    </source>
</reference>
<protein>
    <recommendedName>
        <fullName evidence="4">Lipoprotein</fullName>
    </recommendedName>
</protein>
<name>A0ABZ2RUV4_9BACT</name>
<dbReference type="EMBL" id="CP148066">
    <property type="protein sequence ID" value="WXL28084.1"/>
    <property type="molecule type" value="Genomic_DNA"/>
</dbReference>
<evidence type="ECO:0008006" key="4">
    <source>
        <dbReference type="Google" id="ProtNLM"/>
    </source>
</evidence>
<accession>A0ABZ2RUV4</accession>
<proteinExistence type="predicted"/>
<dbReference type="NCBIfam" id="NF045850">
    <property type="entry name" value="ABC_Mplas_LP"/>
    <property type="match status" value="1"/>
</dbReference>
<gene>
    <name evidence="2" type="ORF">WG616_01775</name>
</gene>
<dbReference type="Proteomes" id="UP001460679">
    <property type="component" value="Chromosome"/>
</dbReference>